<sequence>MMLLPCLIHLNQADANGASEFDYAAILTIIYTAFGHLSILTRLAALRWVEVLLAVNPEAVFNNSPDLMPYLLKLLSDPSVEASLHIVHSTVSLVGSLCKHPVAQRVASSSKEDRSGSRGTNVSSVQRLFTTLVSGACSVDSASAADRERANLLCLRFLYDLVQRFITDPGMLNEKGNLIITDLCLALGAKSVYYVMALIISNLLNPKQAFDIVKMLNQILLTQPSVLTFRDFLHNIDLEKEANLFEELYRAWCHNPVALLALCLLTQNYSHCCVLVKSFGDLTMSVEVLMELDRLVQLIESPVFARLRLHLVDRRHSAALQETLYCLLMCLPQTDAFDTLRRRLQCLPGHMLTEPNSSTSHAVKVDFDSLLAHFHAVQRLHEEWSLQEESLMSSVQGDDCNVSRKASAPVELGFVRSTDVATPKIANSTQFLVKGLKQLGIEVLPPPPPPSDST</sequence>
<organism evidence="7">
    <name type="scientific">Rodentolepis nana</name>
    <name type="common">Dwarf tapeworm</name>
    <name type="synonym">Hymenolepis nana</name>
    <dbReference type="NCBI Taxonomy" id="102285"/>
    <lineage>
        <taxon>Eukaryota</taxon>
        <taxon>Metazoa</taxon>
        <taxon>Spiralia</taxon>
        <taxon>Lophotrochozoa</taxon>
        <taxon>Platyhelminthes</taxon>
        <taxon>Cestoda</taxon>
        <taxon>Eucestoda</taxon>
        <taxon>Cyclophyllidea</taxon>
        <taxon>Hymenolepididae</taxon>
        <taxon>Rodentolepis</taxon>
    </lineage>
</organism>
<dbReference type="InterPro" id="IPR016024">
    <property type="entry name" value="ARM-type_fold"/>
</dbReference>
<evidence type="ECO:0000256" key="2">
    <source>
        <dbReference type="ARBA" id="ARBA00022737"/>
    </source>
</evidence>
<protein>
    <submittedName>
        <fullName evidence="7">Vac14_Fig4_bd domain-containing protein</fullName>
    </submittedName>
</protein>
<proteinExistence type="predicted"/>
<feature type="domain" description="Vacuolar protein 14 C-terminal Fig4-binding" evidence="4">
    <location>
        <begin position="171"/>
        <end position="346"/>
    </location>
</feature>
<keyword evidence="2" id="KW-0677">Repeat</keyword>
<accession>A0A0R3TF36</accession>
<evidence type="ECO:0000313" key="7">
    <source>
        <dbReference type="WBParaSite" id="HNAJ_0000567501-mRNA-1"/>
    </source>
</evidence>
<evidence type="ECO:0000313" key="6">
    <source>
        <dbReference type="Proteomes" id="UP000278807"/>
    </source>
</evidence>
<evidence type="ECO:0000256" key="1">
    <source>
        <dbReference type="ARBA" id="ARBA00004308"/>
    </source>
</evidence>
<keyword evidence="3" id="KW-0472">Membrane</keyword>
<evidence type="ECO:0000256" key="3">
    <source>
        <dbReference type="ARBA" id="ARBA00023136"/>
    </source>
</evidence>
<dbReference type="GO" id="GO:0006661">
    <property type="term" value="P:phosphatidylinositol biosynthetic process"/>
    <property type="evidence" value="ECO:0007669"/>
    <property type="project" value="InterPro"/>
</dbReference>
<evidence type="ECO:0000259" key="4">
    <source>
        <dbReference type="Pfam" id="PF11916"/>
    </source>
</evidence>
<dbReference type="InterPro" id="IPR026825">
    <property type="entry name" value="Vac14"/>
</dbReference>
<dbReference type="PANTHER" id="PTHR16023:SF0">
    <property type="entry name" value="PROTEIN VAC14 HOMOLOG"/>
    <property type="match status" value="1"/>
</dbReference>
<name>A0A0R3TF36_RODNA</name>
<comment type="subcellular location">
    <subcellularLocation>
        <location evidence="1">Endomembrane system</location>
    </subcellularLocation>
</comment>
<reference evidence="7" key="1">
    <citation type="submission" date="2017-02" db="UniProtKB">
        <authorList>
            <consortium name="WormBaseParasite"/>
        </authorList>
    </citation>
    <scope>IDENTIFICATION</scope>
</reference>
<gene>
    <name evidence="5" type="ORF">HNAJ_LOCUS5673</name>
</gene>
<evidence type="ECO:0000313" key="5">
    <source>
        <dbReference type="EMBL" id="VDO01533.1"/>
    </source>
</evidence>
<dbReference type="AlphaFoldDB" id="A0A0R3TF36"/>
<dbReference type="WBParaSite" id="HNAJ_0000567501-mRNA-1">
    <property type="protein sequence ID" value="HNAJ_0000567501-mRNA-1"/>
    <property type="gene ID" value="HNAJ_0000567501"/>
</dbReference>
<dbReference type="SUPFAM" id="SSF48371">
    <property type="entry name" value="ARM repeat"/>
    <property type="match status" value="1"/>
</dbReference>
<reference evidence="5 6" key="2">
    <citation type="submission" date="2018-11" db="EMBL/GenBank/DDBJ databases">
        <authorList>
            <consortium name="Pathogen Informatics"/>
        </authorList>
    </citation>
    <scope>NUCLEOTIDE SEQUENCE [LARGE SCALE GENOMIC DNA]</scope>
</reference>
<dbReference type="Pfam" id="PF11916">
    <property type="entry name" value="Vac14_Fig4_bd"/>
    <property type="match status" value="1"/>
</dbReference>
<dbReference type="STRING" id="102285.A0A0R3TF36"/>
<dbReference type="PANTHER" id="PTHR16023">
    <property type="entry name" value="TAX1 BINDING PROTEIN-RELATED"/>
    <property type="match status" value="1"/>
</dbReference>
<dbReference type="EMBL" id="UZAE01005182">
    <property type="protein sequence ID" value="VDO01533.1"/>
    <property type="molecule type" value="Genomic_DNA"/>
</dbReference>
<keyword evidence="6" id="KW-1185">Reference proteome</keyword>
<dbReference type="OrthoDB" id="5574975at2759"/>
<dbReference type="Proteomes" id="UP000278807">
    <property type="component" value="Unassembled WGS sequence"/>
</dbReference>
<dbReference type="GO" id="GO:0010008">
    <property type="term" value="C:endosome membrane"/>
    <property type="evidence" value="ECO:0007669"/>
    <property type="project" value="TreeGrafter"/>
</dbReference>
<dbReference type="InterPro" id="IPR021841">
    <property type="entry name" value="VAC14_Fig4p-bd"/>
</dbReference>
<dbReference type="GO" id="GO:0070772">
    <property type="term" value="C:PAS complex"/>
    <property type="evidence" value="ECO:0007669"/>
    <property type="project" value="InterPro"/>
</dbReference>